<dbReference type="GO" id="GO:0016706">
    <property type="term" value="F:2-oxoglutarate-dependent dioxygenase activity"/>
    <property type="evidence" value="ECO:0007669"/>
    <property type="project" value="UniProtKB-ARBA"/>
</dbReference>
<dbReference type="PANTHER" id="PTHR10696">
    <property type="entry name" value="GAMMA-BUTYROBETAINE HYDROXYLASE-RELATED"/>
    <property type="match status" value="1"/>
</dbReference>
<feature type="domain" description="TauD/TfdA-like" evidence="4">
    <location>
        <begin position="70"/>
        <end position="311"/>
    </location>
</feature>
<dbReference type="AlphaFoldDB" id="A0A366DRW9"/>
<sequence length="349" mass="38789">MNKIVQRQLRTETATWTAASLAELKSQWESHFTLAELAELRQAVETAKKNGLTVGTMTKDSFLLPTLGKRMAALGQLLEDGLGIALMRGIPVNDYQKNELELLFAGLGVHLGVLLPQSKAGEKIGVVADSGNKLASGARGTKTSDQLPFHTDRSDLIGLLCVREATKGGESYVVSATQVYNIILRDRPDLLEVLCQPFWHRRTAWEAGGPDTAYPLPIFGEREGKFAVRYLRHFIRVAQELPSVPRLTDQQIEALDMVDRLCMSEECLVRMPFEPGDIQWLNNFVAFHGRAAYEDENADKEDKGRFLYRLWLASPLSRPLPDGFEAIYGRTEPGVIRGGALPAETIQII</sequence>
<gene>
    <name evidence="5" type="ORF">DFR47_107118</name>
</gene>
<reference evidence="5 6" key="1">
    <citation type="submission" date="2018-06" db="EMBL/GenBank/DDBJ databases">
        <title>Genomic Encyclopedia of Type Strains, Phase IV (KMG-IV): sequencing the most valuable type-strain genomes for metagenomic binning, comparative biology and taxonomic classification.</title>
        <authorList>
            <person name="Goeker M."/>
        </authorList>
    </citation>
    <scope>NUCLEOTIDE SEQUENCE [LARGE SCALE GENOMIC DNA]</scope>
    <source>
        <strain evidence="5 6">DSM 25619</strain>
    </source>
</reference>
<evidence type="ECO:0000256" key="2">
    <source>
        <dbReference type="ARBA" id="ARBA00023002"/>
    </source>
</evidence>
<evidence type="ECO:0000313" key="6">
    <source>
        <dbReference type="Proteomes" id="UP000252893"/>
    </source>
</evidence>
<dbReference type="InterPro" id="IPR050411">
    <property type="entry name" value="AlphaKG_dependent_hydroxylases"/>
</dbReference>
<dbReference type="PANTHER" id="PTHR10696:SF56">
    <property type="entry name" value="TAUD_TFDA-LIKE DOMAIN-CONTAINING PROTEIN"/>
    <property type="match status" value="1"/>
</dbReference>
<protein>
    <submittedName>
        <fullName evidence="5">TfdA family taurine catabolism dioxygenase TauD</fullName>
    </submittedName>
</protein>
<accession>A0A366DRW9</accession>
<evidence type="ECO:0000256" key="3">
    <source>
        <dbReference type="ARBA" id="ARBA00023194"/>
    </source>
</evidence>
<dbReference type="Gene3D" id="3.60.130.10">
    <property type="entry name" value="Clavaminate synthase-like"/>
    <property type="match status" value="1"/>
</dbReference>
<comment type="caution">
    <text evidence="5">The sequence shown here is derived from an EMBL/GenBank/DDBJ whole genome shotgun (WGS) entry which is preliminary data.</text>
</comment>
<dbReference type="InterPro" id="IPR003819">
    <property type="entry name" value="TauD/TfdA-like"/>
</dbReference>
<keyword evidence="2" id="KW-0560">Oxidoreductase</keyword>
<evidence type="ECO:0000313" key="5">
    <source>
        <dbReference type="EMBL" id="RBO92219.1"/>
    </source>
</evidence>
<evidence type="ECO:0000256" key="1">
    <source>
        <dbReference type="ARBA" id="ARBA00001954"/>
    </source>
</evidence>
<dbReference type="GO" id="GO:0017000">
    <property type="term" value="P:antibiotic biosynthetic process"/>
    <property type="evidence" value="ECO:0007669"/>
    <property type="project" value="UniProtKB-KW"/>
</dbReference>
<keyword evidence="6" id="KW-1185">Reference proteome</keyword>
<evidence type="ECO:0000259" key="4">
    <source>
        <dbReference type="Pfam" id="PF02668"/>
    </source>
</evidence>
<comment type="cofactor">
    <cofactor evidence="1">
        <name>Fe(2+)</name>
        <dbReference type="ChEBI" id="CHEBI:29033"/>
    </cofactor>
</comment>
<dbReference type="SUPFAM" id="SSF51197">
    <property type="entry name" value="Clavaminate synthase-like"/>
    <property type="match status" value="1"/>
</dbReference>
<dbReference type="InterPro" id="IPR042098">
    <property type="entry name" value="TauD-like_sf"/>
</dbReference>
<dbReference type="RefSeq" id="WP_170137526.1">
    <property type="nucleotide sequence ID" value="NZ_JBHEEG010000009.1"/>
</dbReference>
<organism evidence="5 6">
    <name type="scientific">Pseudochrobactrum asaccharolyticum</name>
    <dbReference type="NCBI Taxonomy" id="354351"/>
    <lineage>
        <taxon>Bacteria</taxon>
        <taxon>Pseudomonadati</taxon>
        <taxon>Pseudomonadota</taxon>
        <taxon>Alphaproteobacteria</taxon>
        <taxon>Hyphomicrobiales</taxon>
        <taxon>Brucellaceae</taxon>
        <taxon>Pseudochrobactrum</taxon>
    </lineage>
</organism>
<keyword evidence="5" id="KW-0223">Dioxygenase</keyword>
<dbReference type="Proteomes" id="UP000252893">
    <property type="component" value="Unassembled WGS sequence"/>
</dbReference>
<dbReference type="EMBL" id="QNRH01000007">
    <property type="protein sequence ID" value="RBO92219.1"/>
    <property type="molecule type" value="Genomic_DNA"/>
</dbReference>
<proteinExistence type="predicted"/>
<name>A0A366DRW9_9HYPH</name>
<dbReference type="Pfam" id="PF02668">
    <property type="entry name" value="TauD"/>
    <property type="match status" value="1"/>
</dbReference>
<keyword evidence="3" id="KW-0045">Antibiotic biosynthesis</keyword>